<dbReference type="EMBL" id="VFSV01000009">
    <property type="protein sequence ID" value="TRD21900.1"/>
    <property type="molecule type" value="Genomic_DNA"/>
</dbReference>
<name>A0A547Q6B3_9RHOB</name>
<evidence type="ECO:0000313" key="2">
    <source>
        <dbReference type="EMBL" id="TRD21900.1"/>
    </source>
</evidence>
<sequence>MARDQLRARQLQQAYQAAEGGNVGAMRFFDQLVEKNDLMLAEARVDRAANKQSEPAPKPERLGKKEMDKKAAQAAEQRLLEQIQGEADAARRH</sequence>
<protein>
    <submittedName>
        <fullName evidence="2">Uncharacterized protein</fullName>
    </submittedName>
</protein>
<reference evidence="2 3" key="1">
    <citation type="submission" date="2019-06" db="EMBL/GenBank/DDBJ databases">
        <title>Paenimaribius caenipelagi gen. nov., sp. nov., isolated from a tidal flat.</title>
        <authorList>
            <person name="Yoon J.-H."/>
        </authorList>
    </citation>
    <scope>NUCLEOTIDE SEQUENCE [LARGE SCALE GENOMIC DNA]</scope>
    <source>
        <strain evidence="2 3">JBTF-M29</strain>
    </source>
</reference>
<dbReference type="RefSeq" id="WP_142834205.1">
    <property type="nucleotide sequence ID" value="NZ_VFSV01000009.1"/>
</dbReference>
<comment type="caution">
    <text evidence="2">The sequence shown here is derived from an EMBL/GenBank/DDBJ whole genome shotgun (WGS) entry which is preliminary data.</text>
</comment>
<feature type="compositionally biased region" description="Low complexity" evidence="1">
    <location>
        <begin position="72"/>
        <end position="84"/>
    </location>
</feature>
<dbReference type="OrthoDB" id="6039124at2"/>
<accession>A0A547Q6B3</accession>
<organism evidence="2 3">
    <name type="scientific">Palleronia caenipelagi</name>
    <dbReference type="NCBI Taxonomy" id="2489174"/>
    <lineage>
        <taxon>Bacteria</taxon>
        <taxon>Pseudomonadati</taxon>
        <taxon>Pseudomonadota</taxon>
        <taxon>Alphaproteobacteria</taxon>
        <taxon>Rhodobacterales</taxon>
        <taxon>Roseobacteraceae</taxon>
        <taxon>Palleronia</taxon>
    </lineage>
</organism>
<evidence type="ECO:0000256" key="1">
    <source>
        <dbReference type="SAM" id="MobiDB-lite"/>
    </source>
</evidence>
<gene>
    <name evidence="2" type="ORF">FEV53_07575</name>
</gene>
<dbReference type="Proteomes" id="UP000318590">
    <property type="component" value="Unassembled WGS sequence"/>
</dbReference>
<evidence type="ECO:0000313" key="3">
    <source>
        <dbReference type="Proteomes" id="UP000318590"/>
    </source>
</evidence>
<feature type="region of interest" description="Disordered" evidence="1">
    <location>
        <begin position="46"/>
        <end position="93"/>
    </location>
</feature>
<proteinExistence type="predicted"/>
<keyword evidence="3" id="KW-1185">Reference proteome</keyword>
<dbReference type="AlphaFoldDB" id="A0A547Q6B3"/>
<feature type="compositionally biased region" description="Basic and acidic residues" evidence="1">
    <location>
        <begin position="57"/>
        <end position="71"/>
    </location>
</feature>